<evidence type="ECO:0000313" key="8">
    <source>
        <dbReference type="EMBL" id="KAJ3259340.1"/>
    </source>
</evidence>
<dbReference type="InterPro" id="IPR007695">
    <property type="entry name" value="DNA_mismatch_repair_MutS-lik_N"/>
</dbReference>
<dbReference type="Gene3D" id="3.40.1170.10">
    <property type="entry name" value="DNA repair protein MutS, domain I"/>
    <property type="match status" value="1"/>
</dbReference>
<organism evidence="8 9">
    <name type="scientific">Boothiomyces macroporosus</name>
    <dbReference type="NCBI Taxonomy" id="261099"/>
    <lineage>
        <taxon>Eukaryota</taxon>
        <taxon>Fungi</taxon>
        <taxon>Fungi incertae sedis</taxon>
        <taxon>Chytridiomycota</taxon>
        <taxon>Chytridiomycota incertae sedis</taxon>
        <taxon>Chytridiomycetes</taxon>
        <taxon>Rhizophydiales</taxon>
        <taxon>Terramycetaceae</taxon>
        <taxon>Boothiomyces</taxon>
    </lineage>
</organism>
<proteinExistence type="inferred from homology"/>
<dbReference type="InterPro" id="IPR017261">
    <property type="entry name" value="DNA_mismatch_repair_MutS/MSH"/>
</dbReference>
<dbReference type="GO" id="GO:0006298">
    <property type="term" value="P:mismatch repair"/>
    <property type="evidence" value="ECO:0007669"/>
    <property type="project" value="InterPro"/>
</dbReference>
<reference evidence="8" key="1">
    <citation type="submission" date="2020-05" db="EMBL/GenBank/DDBJ databases">
        <title>Phylogenomic resolution of chytrid fungi.</title>
        <authorList>
            <person name="Stajich J.E."/>
            <person name="Amses K."/>
            <person name="Simmons R."/>
            <person name="Seto K."/>
            <person name="Myers J."/>
            <person name="Bonds A."/>
            <person name="Quandt C.A."/>
            <person name="Barry K."/>
            <person name="Liu P."/>
            <person name="Grigoriev I."/>
            <person name="Longcore J.E."/>
            <person name="James T.Y."/>
        </authorList>
    </citation>
    <scope>NUCLEOTIDE SEQUENCE</scope>
    <source>
        <strain evidence="8">PLAUS21</strain>
    </source>
</reference>
<sequence length="734" mass="84822">MKSQKSTPIQKKQTTLTDFFSPKTPKTPTHPKTHNVLSDQKSNLQTEKPHKNVEHQLEDQPEIGNPAKKHKRNVIISDDEDMEEPETKNTTATPKIDLQSFKMTPSPSNPKFTPRKIESTPSKLKTATRTEKFKEKNEERYSWLLDVRDENKRPVGDPDYDPRTLYVPKSAWNSFTPFEKQFWEIKCKHWDTVVFFKKGKFFELYENDADIGHQQFDLKLTDRVNMRMVGVPESSFHHWASQFIAKGYKVAKVEQMENAIGKSIRDKETPSKKEDKIIRRELTSVLTLGTIVDGGLLTTDMSTFCMAIKEDQPNPNLPPSFGISFVDTATSEFNVSYFQDDFNRTQFETLITQIKPKELVLEKGGISKESMKILRNNLDNPLYNFLTKQTEFWNAEITTDELNRGIYFNGENDMDVDMDDSLKFNRSLVSAGNVHTYDPVRSSSSLILDGQTLINLEIFQNTNDGGEKGTLFKLLNHCVTPFGKRMFKRWLCYPLRSVEAINQRLDAIEDLNEISAALGDITLTLDELKLSMKKLPDLERVISRIHSGNCLVKDFVNALKAFESIKDILSELQQHKSNFKSKALLAILNFNFPSVLEKSIEYFKDSFDQKLAFDTGKIQLNKGYDETYDEMVKTINEAEGKLEQYKKECEKKIGCKIVYKDIGKEIYQLEVPLKQKVPNDWSSMSKTSNVNRYYTSALRNLINELLEAREHCEAAMRTIKLQVYQKFDEHYNDW</sequence>
<dbReference type="InterPro" id="IPR045076">
    <property type="entry name" value="MutS"/>
</dbReference>
<dbReference type="PANTHER" id="PTHR11361">
    <property type="entry name" value="DNA MISMATCH REPAIR PROTEIN MUTS FAMILY MEMBER"/>
    <property type="match status" value="1"/>
</dbReference>
<evidence type="ECO:0000256" key="1">
    <source>
        <dbReference type="ARBA" id="ARBA00006271"/>
    </source>
</evidence>
<dbReference type="EMBL" id="JADGKB010000019">
    <property type="protein sequence ID" value="KAJ3259340.1"/>
    <property type="molecule type" value="Genomic_DNA"/>
</dbReference>
<dbReference type="InterPro" id="IPR036187">
    <property type="entry name" value="DNA_mismatch_repair_MutS_sf"/>
</dbReference>
<evidence type="ECO:0000313" key="9">
    <source>
        <dbReference type="Proteomes" id="UP001210925"/>
    </source>
</evidence>
<feature type="compositionally biased region" description="Basic and acidic residues" evidence="6">
    <location>
        <begin position="47"/>
        <end position="58"/>
    </location>
</feature>
<accession>A0AAD5ULU6</accession>
<dbReference type="GO" id="GO:0032301">
    <property type="term" value="C:MutSalpha complex"/>
    <property type="evidence" value="ECO:0007669"/>
    <property type="project" value="TreeGrafter"/>
</dbReference>
<evidence type="ECO:0000259" key="7">
    <source>
        <dbReference type="SMART" id="SM00533"/>
    </source>
</evidence>
<dbReference type="Pfam" id="PF05188">
    <property type="entry name" value="MutS_II"/>
    <property type="match status" value="1"/>
</dbReference>
<feature type="compositionally biased region" description="Polar residues" evidence="6">
    <location>
        <begin position="35"/>
        <end position="46"/>
    </location>
</feature>
<evidence type="ECO:0000256" key="3">
    <source>
        <dbReference type="ARBA" id="ARBA00022763"/>
    </source>
</evidence>
<dbReference type="SMART" id="SM00533">
    <property type="entry name" value="MUTSd"/>
    <property type="match status" value="1"/>
</dbReference>
<comment type="caution">
    <text evidence="8">The sequence shown here is derived from an EMBL/GenBank/DDBJ whole genome shotgun (WGS) entry which is preliminary data.</text>
</comment>
<dbReference type="GO" id="GO:0140664">
    <property type="term" value="F:ATP-dependent DNA damage sensor activity"/>
    <property type="evidence" value="ECO:0007669"/>
    <property type="project" value="InterPro"/>
</dbReference>
<dbReference type="Gene3D" id="1.10.1420.10">
    <property type="match status" value="2"/>
</dbReference>
<dbReference type="Proteomes" id="UP001210925">
    <property type="component" value="Unassembled WGS sequence"/>
</dbReference>
<evidence type="ECO:0000256" key="5">
    <source>
        <dbReference type="ARBA" id="ARBA00023125"/>
    </source>
</evidence>
<dbReference type="GO" id="GO:0030983">
    <property type="term" value="F:mismatched DNA binding"/>
    <property type="evidence" value="ECO:0007669"/>
    <property type="project" value="InterPro"/>
</dbReference>
<dbReference type="InterPro" id="IPR007860">
    <property type="entry name" value="DNA_mmatch_repair_MutS_con_dom"/>
</dbReference>
<dbReference type="FunFam" id="1.10.1420.10:FF:000005">
    <property type="entry name" value="DNA mismatch repair protein"/>
    <property type="match status" value="1"/>
</dbReference>
<dbReference type="SUPFAM" id="SSF55271">
    <property type="entry name" value="DNA repair protein MutS, domain I"/>
    <property type="match status" value="1"/>
</dbReference>
<protein>
    <submittedName>
        <fullName evidence="8">DNA mismatch repair protein msh6</fullName>
    </submittedName>
</protein>
<comment type="similarity">
    <text evidence="1">Belongs to the DNA mismatch repair MutS family.</text>
</comment>
<evidence type="ECO:0000256" key="2">
    <source>
        <dbReference type="ARBA" id="ARBA00022741"/>
    </source>
</evidence>
<feature type="compositionally biased region" description="Polar residues" evidence="6">
    <location>
        <begin position="1"/>
        <end position="18"/>
    </location>
</feature>
<keyword evidence="2" id="KW-0547">Nucleotide-binding</keyword>
<dbReference type="InterPro" id="IPR016151">
    <property type="entry name" value="DNA_mismatch_repair_MutS_N"/>
</dbReference>
<dbReference type="Pfam" id="PF01624">
    <property type="entry name" value="MutS_I"/>
    <property type="match status" value="1"/>
</dbReference>
<dbReference type="Pfam" id="PF05192">
    <property type="entry name" value="MutS_III"/>
    <property type="match status" value="1"/>
</dbReference>
<keyword evidence="5" id="KW-0238">DNA-binding</keyword>
<dbReference type="AlphaFoldDB" id="A0AAD5ULU6"/>
<evidence type="ECO:0000256" key="6">
    <source>
        <dbReference type="SAM" id="MobiDB-lite"/>
    </source>
</evidence>
<gene>
    <name evidence="8" type="primary">MSH6_1</name>
    <name evidence="8" type="ORF">HK103_002538</name>
</gene>
<feature type="compositionally biased region" description="Polar residues" evidence="6">
    <location>
        <begin position="101"/>
        <end position="111"/>
    </location>
</feature>
<keyword evidence="9" id="KW-1185">Reference proteome</keyword>
<dbReference type="SUPFAM" id="SSF53150">
    <property type="entry name" value="DNA repair protein MutS, domain II"/>
    <property type="match status" value="1"/>
</dbReference>
<dbReference type="Gene3D" id="3.30.420.110">
    <property type="entry name" value="MutS, connector domain"/>
    <property type="match status" value="1"/>
</dbReference>
<dbReference type="InterPro" id="IPR036678">
    <property type="entry name" value="MutS_con_dom_sf"/>
</dbReference>
<dbReference type="GO" id="GO:0005524">
    <property type="term" value="F:ATP binding"/>
    <property type="evidence" value="ECO:0007669"/>
    <property type="project" value="UniProtKB-KW"/>
</dbReference>
<dbReference type="InterPro" id="IPR007696">
    <property type="entry name" value="DNA_mismatch_repair_MutS_core"/>
</dbReference>
<keyword evidence="3" id="KW-0227">DNA damage</keyword>
<feature type="domain" description="DNA mismatch repair protein MutS core" evidence="7">
    <location>
        <begin position="466"/>
        <end position="734"/>
    </location>
</feature>
<evidence type="ECO:0000256" key="4">
    <source>
        <dbReference type="ARBA" id="ARBA00022840"/>
    </source>
</evidence>
<dbReference type="FunFam" id="3.40.1170.10:FF:000002">
    <property type="entry name" value="DNA mismatch repair protein"/>
    <property type="match status" value="1"/>
</dbReference>
<dbReference type="PIRSF" id="PIRSF037677">
    <property type="entry name" value="DNA_mis_repair_Msh6"/>
    <property type="match status" value="1"/>
</dbReference>
<dbReference type="SUPFAM" id="SSF48334">
    <property type="entry name" value="DNA repair protein MutS, domain III"/>
    <property type="match status" value="1"/>
</dbReference>
<name>A0AAD5ULU6_9FUNG</name>
<dbReference type="PANTHER" id="PTHR11361:SF148">
    <property type="entry name" value="DNA MISMATCH REPAIR PROTEIN MSH6"/>
    <property type="match status" value="1"/>
</dbReference>
<keyword evidence="4" id="KW-0067">ATP-binding</keyword>
<feature type="region of interest" description="Disordered" evidence="6">
    <location>
        <begin position="1"/>
        <end position="123"/>
    </location>
</feature>